<sequence length="91" mass="9949">MKPTPTNTPIKGQDEGGTQVHLLHANNLDRILRSVIPAQIHAENKGKKVISSTRQIKPEALPALSGDSFATTSCGFQAGYRFRFFTISLAR</sequence>
<reference evidence="1" key="1">
    <citation type="submission" date="2020-08" db="EMBL/GenBank/DDBJ databases">
        <title>Genome sequencing and assembly of the red palm weevil Rhynchophorus ferrugineus.</title>
        <authorList>
            <person name="Dias G.B."/>
            <person name="Bergman C.M."/>
            <person name="Manee M."/>
        </authorList>
    </citation>
    <scope>NUCLEOTIDE SEQUENCE</scope>
    <source>
        <strain evidence="1">AA-2017</strain>
        <tissue evidence="1">Whole larva</tissue>
    </source>
</reference>
<proteinExistence type="predicted"/>
<comment type="caution">
    <text evidence="1">The sequence shown here is derived from an EMBL/GenBank/DDBJ whole genome shotgun (WGS) entry which is preliminary data.</text>
</comment>
<dbReference type="Proteomes" id="UP000625711">
    <property type="component" value="Unassembled WGS sequence"/>
</dbReference>
<protein>
    <submittedName>
        <fullName evidence="1">Uncharacterized protein</fullName>
    </submittedName>
</protein>
<organism evidence="1 2">
    <name type="scientific">Rhynchophorus ferrugineus</name>
    <name type="common">Red palm weevil</name>
    <name type="synonym">Curculio ferrugineus</name>
    <dbReference type="NCBI Taxonomy" id="354439"/>
    <lineage>
        <taxon>Eukaryota</taxon>
        <taxon>Metazoa</taxon>
        <taxon>Ecdysozoa</taxon>
        <taxon>Arthropoda</taxon>
        <taxon>Hexapoda</taxon>
        <taxon>Insecta</taxon>
        <taxon>Pterygota</taxon>
        <taxon>Neoptera</taxon>
        <taxon>Endopterygota</taxon>
        <taxon>Coleoptera</taxon>
        <taxon>Polyphaga</taxon>
        <taxon>Cucujiformia</taxon>
        <taxon>Curculionidae</taxon>
        <taxon>Dryophthorinae</taxon>
        <taxon>Rhynchophorus</taxon>
    </lineage>
</organism>
<dbReference type="EMBL" id="JAACXV010000278">
    <property type="protein sequence ID" value="KAF7280637.1"/>
    <property type="molecule type" value="Genomic_DNA"/>
</dbReference>
<accession>A0A834IG51</accession>
<gene>
    <name evidence="1" type="ORF">GWI33_005606</name>
</gene>
<evidence type="ECO:0000313" key="1">
    <source>
        <dbReference type="EMBL" id="KAF7280637.1"/>
    </source>
</evidence>
<dbReference type="AlphaFoldDB" id="A0A834IG51"/>
<keyword evidence="2" id="KW-1185">Reference proteome</keyword>
<name>A0A834IG51_RHYFE</name>
<evidence type="ECO:0000313" key="2">
    <source>
        <dbReference type="Proteomes" id="UP000625711"/>
    </source>
</evidence>